<dbReference type="AlphaFoldDB" id="A0A0K2VI64"/>
<sequence length="67" mass="7843">MYVILNVIPYRIYVLVYDSTPYPKVSLLTLLRSVAAVCKWCSRNITTLNLMQYLWLLRCVETLKSSL</sequence>
<name>A0A0K2VI64_LEPSM</name>
<dbReference type="EMBL" id="HACA01032521">
    <property type="protein sequence ID" value="CDW49882.1"/>
    <property type="molecule type" value="Transcribed_RNA"/>
</dbReference>
<proteinExistence type="predicted"/>
<evidence type="ECO:0000313" key="1">
    <source>
        <dbReference type="EMBL" id="CDW49882.1"/>
    </source>
</evidence>
<protein>
    <submittedName>
        <fullName evidence="1">Uncharacterized protein</fullName>
    </submittedName>
</protein>
<reference evidence="1" key="1">
    <citation type="submission" date="2014-05" db="EMBL/GenBank/DDBJ databases">
        <authorList>
            <person name="Chronopoulou M."/>
        </authorList>
    </citation>
    <scope>NUCLEOTIDE SEQUENCE</scope>
    <source>
        <tissue evidence="1">Whole organism</tissue>
    </source>
</reference>
<accession>A0A0K2VI64</accession>
<organism evidence="1">
    <name type="scientific">Lepeophtheirus salmonis</name>
    <name type="common">Salmon louse</name>
    <name type="synonym">Caligus salmonis</name>
    <dbReference type="NCBI Taxonomy" id="72036"/>
    <lineage>
        <taxon>Eukaryota</taxon>
        <taxon>Metazoa</taxon>
        <taxon>Ecdysozoa</taxon>
        <taxon>Arthropoda</taxon>
        <taxon>Crustacea</taxon>
        <taxon>Multicrustacea</taxon>
        <taxon>Hexanauplia</taxon>
        <taxon>Copepoda</taxon>
        <taxon>Siphonostomatoida</taxon>
        <taxon>Caligidae</taxon>
        <taxon>Lepeophtheirus</taxon>
    </lineage>
</organism>